<dbReference type="AlphaFoldDB" id="X1UX40"/>
<feature type="non-terminal residue" evidence="2">
    <location>
        <position position="174"/>
    </location>
</feature>
<name>X1UX40_9ZZZZ</name>
<proteinExistence type="predicted"/>
<dbReference type="EMBL" id="BARW01038337">
    <property type="protein sequence ID" value="GAJ22063.1"/>
    <property type="molecule type" value="Genomic_DNA"/>
</dbReference>
<organism evidence="2">
    <name type="scientific">marine sediment metagenome</name>
    <dbReference type="NCBI Taxonomy" id="412755"/>
    <lineage>
        <taxon>unclassified sequences</taxon>
        <taxon>metagenomes</taxon>
        <taxon>ecological metagenomes</taxon>
    </lineage>
</organism>
<dbReference type="SUPFAM" id="SSF55729">
    <property type="entry name" value="Acyl-CoA N-acyltransferases (Nat)"/>
    <property type="match status" value="1"/>
</dbReference>
<feature type="domain" description="N-acetyltransferase" evidence="1">
    <location>
        <begin position="44"/>
        <end position="174"/>
    </location>
</feature>
<evidence type="ECO:0000259" key="1">
    <source>
        <dbReference type="PROSITE" id="PS51186"/>
    </source>
</evidence>
<dbReference type="InterPro" id="IPR000182">
    <property type="entry name" value="GNAT_dom"/>
</dbReference>
<dbReference type="CDD" id="cd04301">
    <property type="entry name" value="NAT_SF"/>
    <property type="match status" value="1"/>
</dbReference>
<sequence length="174" mass="19598">AREFYAHLSLGLVDVFGSNSILSSYGNHYKMGLTHLISKLCFPDSFVRLNESDTNALVDFYRRSYPDNWFDPRMLETGMYLGYRSNDRLTAVAGVHVYSKRYRVAALGNIATDPECRGKGLCKSLTSSLCQELMKTVDCIGLNVQCNNSLAISCYKSVGFEPIATYAEYRIQQQ</sequence>
<accession>X1UX40</accession>
<feature type="non-terminal residue" evidence="2">
    <location>
        <position position="1"/>
    </location>
</feature>
<dbReference type="InterPro" id="IPR016181">
    <property type="entry name" value="Acyl_CoA_acyltransferase"/>
</dbReference>
<dbReference type="GO" id="GO:0016747">
    <property type="term" value="F:acyltransferase activity, transferring groups other than amino-acyl groups"/>
    <property type="evidence" value="ECO:0007669"/>
    <property type="project" value="InterPro"/>
</dbReference>
<dbReference type="Pfam" id="PF00583">
    <property type="entry name" value="Acetyltransf_1"/>
    <property type="match status" value="1"/>
</dbReference>
<reference evidence="2" key="1">
    <citation type="journal article" date="2014" name="Front. Microbiol.">
        <title>High frequency of phylogenetically diverse reductive dehalogenase-homologous genes in deep subseafloor sedimentary metagenomes.</title>
        <authorList>
            <person name="Kawai M."/>
            <person name="Futagami T."/>
            <person name="Toyoda A."/>
            <person name="Takaki Y."/>
            <person name="Nishi S."/>
            <person name="Hori S."/>
            <person name="Arai W."/>
            <person name="Tsubouchi T."/>
            <person name="Morono Y."/>
            <person name="Uchiyama I."/>
            <person name="Ito T."/>
            <person name="Fujiyama A."/>
            <person name="Inagaki F."/>
            <person name="Takami H."/>
        </authorList>
    </citation>
    <scope>NUCLEOTIDE SEQUENCE</scope>
    <source>
        <strain evidence="2">Expedition CK06-06</strain>
    </source>
</reference>
<evidence type="ECO:0000313" key="2">
    <source>
        <dbReference type="EMBL" id="GAJ22063.1"/>
    </source>
</evidence>
<comment type="caution">
    <text evidence="2">The sequence shown here is derived from an EMBL/GenBank/DDBJ whole genome shotgun (WGS) entry which is preliminary data.</text>
</comment>
<protein>
    <recommendedName>
        <fullName evidence="1">N-acetyltransferase domain-containing protein</fullName>
    </recommendedName>
</protein>
<gene>
    <name evidence="2" type="ORF">S12H4_58875</name>
</gene>
<dbReference type="Gene3D" id="3.40.630.30">
    <property type="match status" value="1"/>
</dbReference>
<dbReference type="PROSITE" id="PS51186">
    <property type="entry name" value="GNAT"/>
    <property type="match status" value="1"/>
</dbReference>